<feature type="region of interest" description="Disordered" evidence="1">
    <location>
        <begin position="31"/>
        <end position="53"/>
    </location>
</feature>
<accession>A0A0D8HL39</accession>
<dbReference type="AlphaFoldDB" id="A0A0D8HL39"/>
<proteinExistence type="predicted"/>
<evidence type="ECO:0000256" key="1">
    <source>
        <dbReference type="SAM" id="MobiDB-lite"/>
    </source>
</evidence>
<feature type="compositionally biased region" description="Polar residues" evidence="1">
    <location>
        <begin position="43"/>
        <end position="53"/>
    </location>
</feature>
<organism evidence="2 3">
    <name type="scientific">Acidithrix ferrooxidans</name>
    <dbReference type="NCBI Taxonomy" id="1280514"/>
    <lineage>
        <taxon>Bacteria</taxon>
        <taxon>Bacillati</taxon>
        <taxon>Actinomycetota</taxon>
        <taxon>Acidimicrobiia</taxon>
        <taxon>Acidimicrobiales</taxon>
        <taxon>Acidimicrobiaceae</taxon>
        <taxon>Acidithrix</taxon>
    </lineage>
</organism>
<protein>
    <submittedName>
        <fullName evidence="2">Uncharacterized protein</fullName>
    </submittedName>
</protein>
<keyword evidence="3" id="KW-1185">Reference proteome</keyword>
<evidence type="ECO:0000313" key="2">
    <source>
        <dbReference type="EMBL" id="KJF18648.1"/>
    </source>
</evidence>
<dbReference type="Proteomes" id="UP000032360">
    <property type="component" value="Unassembled WGS sequence"/>
</dbReference>
<reference evidence="2 3" key="1">
    <citation type="submission" date="2015-01" db="EMBL/GenBank/DDBJ databases">
        <title>Draft genome of the acidophilic iron oxidizer Acidithrix ferrooxidans strain Py-F3.</title>
        <authorList>
            <person name="Poehlein A."/>
            <person name="Eisen S."/>
            <person name="Schloemann M."/>
            <person name="Johnson B.D."/>
            <person name="Daniel R."/>
            <person name="Muehling M."/>
        </authorList>
    </citation>
    <scope>NUCLEOTIDE SEQUENCE [LARGE SCALE GENOMIC DNA]</scope>
    <source>
        <strain evidence="2 3">Py-F3</strain>
    </source>
</reference>
<evidence type="ECO:0000313" key="3">
    <source>
        <dbReference type="Proteomes" id="UP000032360"/>
    </source>
</evidence>
<comment type="caution">
    <text evidence="2">The sequence shown here is derived from an EMBL/GenBank/DDBJ whole genome shotgun (WGS) entry which is preliminary data.</text>
</comment>
<sequence>MKERGLFPVNHGTIGKVILCPFSDLTDPRPIDSYRSFPPGDLSFSNRSSSASH</sequence>
<dbReference type="EMBL" id="JXYS01000010">
    <property type="protein sequence ID" value="KJF18648.1"/>
    <property type="molecule type" value="Genomic_DNA"/>
</dbReference>
<gene>
    <name evidence="2" type="ORF">AXFE_04340</name>
</gene>
<name>A0A0D8HL39_9ACTN</name>